<feature type="transmembrane region" description="Helical" evidence="1">
    <location>
        <begin position="79"/>
        <end position="105"/>
    </location>
</feature>
<keyword evidence="1" id="KW-0812">Transmembrane</keyword>
<sequence length="129" mass="14531">MSTLAVLALTLYSVVGITLVLNMVQLIKEVKNIKKQGKTPLVKQNILTVIVAALGEVLAVYLCLLVTETILATFTTGTVIAVFAITYFVRSVFAYLSAWGLWSIFLKWEKHKKKNEIEKDIEERQETQK</sequence>
<protein>
    <submittedName>
        <fullName evidence="2">Uncharacterized protein</fullName>
    </submittedName>
</protein>
<dbReference type="Proteomes" id="UP000201588">
    <property type="component" value="Segment"/>
</dbReference>
<dbReference type="InterPro" id="IPR055843">
    <property type="entry name" value="DUF7420"/>
</dbReference>
<feature type="transmembrane region" description="Helical" evidence="1">
    <location>
        <begin position="45"/>
        <end position="67"/>
    </location>
</feature>
<keyword evidence="1" id="KW-0472">Membrane</keyword>
<feature type="transmembrane region" description="Helical" evidence="1">
    <location>
        <begin position="6"/>
        <end position="24"/>
    </location>
</feature>
<proteinExistence type="predicted"/>
<accession>A0A142F1J7</accession>
<evidence type="ECO:0000313" key="3">
    <source>
        <dbReference type="Proteomes" id="UP000201588"/>
    </source>
</evidence>
<keyword evidence="1" id="KW-1133">Transmembrane helix</keyword>
<keyword evidence="3" id="KW-1185">Reference proteome</keyword>
<dbReference type="OrthoDB" id="15384at10239"/>
<dbReference type="KEGG" id="vg:28799539"/>
<organism evidence="2 3">
    <name type="scientific">Bacillus phage Shbh1</name>
    <dbReference type="NCBI Taxonomy" id="1796992"/>
    <lineage>
        <taxon>Viruses</taxon>
        <taxon>Duplodnaviria</taxon>
        <taxon>Heunggongvirae</taxon>
        <taxon>Uroviricota</taxon>
        <taxon>Caudoviricetes</taxon>
        <taxon>Herelleviridae</taxon>
        <taxon>Bastillevirinae</taxon>
        <taxon>Shalavirus</taxon>
        <taxon>Shalavirus Shbh1</taxon>
    </lineage>
</organism>
<evidence type="ECO:0000256" key="1">
    <source>
        <dbReference type="SAM" id="Phobius"/>
    </source>
</evidence>
<evidence type="ECO:0000313" key="2">
    <source>
        <dbReference type="EMBL" id="AMQ66654.1"/>
    </source>
</evidence>
<dbReference type="RefSeq" id="YP_009275344.1">
    <property type="nucleotide sequence ID" value="NC_030925.1"/>
</dbReference>
<name>A0A142F1J7_9CAUD</name>
<dbReference type="GeneID" id="28799539"/>
<reference evidence="2 3" key="1">
    <citation type="submission" date="2016-01" db="EMBL/GenBank/DDBJ databases">
        <title>Isolation and characterization of bacteriophages from East Africa Rift Valley soda lakes.</title>
        <authorList>
            <person name="van Zyl L.J."/>
            <person name="Nemavhulani S."/>
            <person name="Cowan D.A."/>
            <person name="Trindade M.I."/>
        </authorList>
    </citation>
    <scope>NUCLEOTIDE SEQUENCE [LARGE SCALE GENOMIC DNA]</scope>
</reference>
<dbReference type="EMBL" id="KU640380">
    <property type="protein sequence ID" value="AMQ66654.1"/>
    <property type="molecule type" value="Genomic_DNA"/>
</dbReference>
<dbReference type="Pfam" id="PF24195">
    <property type="entry name" value="DUF7420"/>
    <property type="match status" value="1"/>
</dbReference>